<name>A0A0F9GKI1_9ZZZZ</name>
<reference evidence="1" key="1">
    <citation type="journal article" date="2015" name="Nature">
        <title>Complex archaea that bridge the gap between prokaryotes and eukaryotes.</title>
        <authorList>
            <person name="Spang A."/>
            <person name="Saw J.H."/>
            <person name="Jorgensen S.L."/>
            <person name="Zaremba-Niedzwiedzka K."/>
            <person name="Martijn J."/>
            <person name="Lind A.E."/>
            <person name="van Eijk R."/>
            <person name="Schleper C."/>
            <person name="Guy L."/>
            <person name="Ettema T.J."/>
        </authorList>
    </citation>
    <scope>NUCLEOTIDE SEQUENCE</scope>
</reference>
<feature type="non-terminal residue" evidence="1">
    <location>
        <position position="1"/>
    </location>
</feature>
<comment type="caution">
    <text evidence="1">The sequence shown here is derived from an EMBL/GenBank/DDBJ whole genome shotgun (WGS) entry which is preliminary data.</text>
</comment>
<evidence type="ECO:0000313" key="1">
    <source>
        <dbReference type="EMBL" id="KKL69905.1"/>
    </source>
</evidence>
<dbReference type="AlphaFoldDB" id="A0A0F9GKI1"/>
<accession>A0A0F9GKI1</accession>
<protein>
    <submittedName>
        <fullName evidence="1">Uncharacterized protein</fullName>
    </submittedName>
</protein>
<organism evidence="1">
    <name type="scientific">marine sediment metagenome</name>
    <dbReference type="NCBI Taxonomy" id="412755"/>
    <lineage>
        <taxon>unclassified sequences</taxon>
        <taxon>metagenomes</taxon>
        <taxon>ecological metagenomes</taxon>
    </lineage>
</organism>
<dbReference type="EMBL" id="LAZR01026065">
    <property type="protein sequence ID" value="KKL69905.1"/>
    <property type="molecule type" value="Genomic_DNA"/>
</dbReference>
<sequence>IEVPHWKSVDDNTLCTFLLSEYKRLLLPFKRNSFDVEMSDFKGKPNRLKELRNIIKRRGGKLLSDVYTKTDDKNIKLQCKCGNIYLTKPHSLFYSNGTRCYKCRLVKD</sequence>
<gene>
    <name evidence="1" type="ORF">LCGC14_2110260</name>
</gene>
<proteinExistence type="predicted"/>